<organism evidence="6 7">
    <name type="scientific">Arcobacter venerupis</name>
    <dbReference type="NCBI Taxonomy" id="1054033"/>
    <lineage>
        <taxon>Bacteria</taxon>
        <taxon>Pseudomonadati</taxon>
        <taxon>Campylobacterota</taxon>
        <taxon>Epsilonproteobacteria</taxon>
        <taxon>Campylobacterales</taxon>
        <taxon>Arcobacteraceae</taxon>
        <taxon>Arcobacter</taxon>
    </lineage>
</organism>
<dbReference type="PROSITE" id="PS51257">
    <property type="entry name" value="PROKAR_LIPOPROTEIN"/>
    <property type="match status" value="1"/>
</dbReference>
<dbReference type="Gene3D" id="1.25.40.10">
    <property type="entry name" value="Tetratricopeptide repeat domain"/>
    <property type="match status" value="1"/>
</dbReference>
<dbReference type="KEGG" id="avp:AVENP_2975"/>
<dbReference type="PANTHER" id="PTHR11102">
    <property type="entry name" value="SEL-1-LIKE PROTEIN"/>
    <property type="match status" value="1"/>
</dbReference>
<dbReference type="GO" id="GO:0008800">
    <property type="term" value="F:beta-lactamase activity"/>
    <property type="evidence" value="ECO:0007669"/>
    <property type="project" value="UniProtKB-EC"/>
</dbReference>
<evidence type="ECO:0000313" key="6">
    <source>
        <dbReference type="EMBL" id="QKF68450.1"/>
    </source>
</evidence>
<comment type="catalytic activity">
    <reaction evidence="1">
        <text>a beta-lactam + H2O = a substituted beta-amino acid</text>
        <dbReference type="Rhea" id="RHEA:20401"/>
        <dbReference type="ChEBI" id="CHEBI:15377"/>
        <dbReference type="ChEBI" id="CHEBI:35627"/>
        <dbReference type="ChEBI" id="CHEBI:140347"/>
        <dbReference type="EC" id="3.5.2.6"/>
    </reaction>
</comment>
<evidence type="ECO:0000256" key="2">
    <source>
        <dbReference type="ARBA" id="ARBA00012865"/>
    </source>
</evidence>
<proteinExistence type="predicted"/>
<dbReference type="SUPFAM" id="SSF81901">
    <property type="entry name" value="HCP-like"/>
    <property type="match status" value="1"/>
</dbReference>
<sequence>MLKKIALPILSVFLFSACSLKMPEFSMPSFLSFSNDEEKDALALEKANVCQKMENIDNKLFCYRKIVDENSYAQLRLGTYSVEKKDYKKAIEYLNQSIQNKNAYANLALAFLYYKGDGVEKDIDKAFKLLGDSSDTDPNAAYQLSRFYLQGINTEVNTDKGIELLEFAASKNMIAAQKMLIKIYTEGLFSQEKNAKKVKEWQDVIKKDVRDTNFEVYKL</sequence>
<dbReference type="InterPro" id="IPR050767">
    <property type="entry name" value="Sel1_AlgK"/>
</dbReference>
<reference evidence="6 7" key="1">
    <citation type="submission" date="2020-05" db="EMBL/GenBank/DDBJ databases">
        <title>Complete genome sequencing of Campylobacter and Arcobacter type strains.</title>
        <authorList>
            <person name="Miller W.G."/>
            <person name="Yee E."/>
        </authorList>
    </citation>
    <scope>NUCLEOTIDE SEQUENCE [LARGE SCALE GENOMIC DNA]</scope>
    <source>
        <strain evidence="6 7">LMG 26156</strain>
    </source>
</reference>
<keyword evidence="4" id="KW-0046">Antibiotic resistance</keyword>
<keyword evidence="3" id="KW-1015">Disulfide bond</keyword>
<dbReference type="PANTHER" id="PTHR11102:SF160">
    <property type="entry name" value="ERAD-ASSOCIATED E3 UBIQUITIN-PROTEIN LIGASE COMPONENT HRD3"/>
    <property type="match status" value="1"/>
</dbReference>
<keyword evidence="5" id="KW-0732">Signal</keyword>
<dbReference type="AlphaFoldDB" id="A0AAE7BDU1"/>
<dbReference type="GO" id="GO:0046677">
    <property type="term" value="P:response to antibiotic"/>
    <property type="evidence" value="ECO:0007669"/>
    <property type="project" value="UniProtKB-KW"/>
</dbReference>
<dbReference type="Proteomes" id="UP000503482">
    <property type="component" value="Chromosome"/>
</dbReference>
<evidence type="ECO:0000256" key="1">
    <source>
        <dbReference type="ARBA" id="ARBA00001526"/>
    </source>
</evidence>
<gene>
    <name evidence="6" type="ORF">AVENP_2975</name>
</gene>
<evidence type="ECO:0000256" key="5">
    <source>
        <dbReference type="SAM" id="SignalP"/>
    </source>
</evidence>
<dbReference type="EC" id="3.5.2.6" evidence="2"/>
<evidence type="ECO:0000313" key="7">
    <source>
        <dbReference type="Proteomes" id="UP000503482"/>
    </source>
</evidence>
<feature type="chain" id="PRO_5042172672" description="beta-lactamase" evidence="5">
    <location>
        <begin position="22"/>
        <end position="219"/>
    </location>
</feature>
<keyword evidence="7" id="KW-1185">Reference proteome</keyword>
<dbReference type="Pfam" id="PF08238">
    <property type="entry name" value="Sel1"/>
    <property type="match status" value="3"/>
</dbReference>
<name>A0AAE7BDU1_9BACT</name>
<dbReference type="RefSeq" id="WP_128359531.1">
    <property type="nucleotide sequence ID" value="NZ_CP053840.1"/>
</dbReference>
<dbReference type="EMBL" id="CP053840">
    <property type="protein sequence ID" value="QKF68450.1"/>
    <property type="molecule type" value="Genomic_DNA"/>
</dbReference>
<evidence type="ECO:0000256" key="3">
    <source>
        <dbReference type="ARBA" id="ARBA00023157"/>
    </source>
</evidence>
<dbReference type="InterPro" id="IPR006597">
    <property type="entry name" value="Sel1-like"/>
</dbReference>
<feature type="signal peptide" evidence="5">
    <location>
        <begin position="1"/>
        <end position="21"/>
    </location>
</feature>
<accession>A0AAE7BDU1</accession>
<evidence type="ECO:0000256" key="4">
    <source>
        <dbReference type="ARBA" id="ARBA00023251"/>
    </source>
</evidence>
<protein>
    <recommendedName>
        <fullName evidence="2">beta-lactamase</fullName>
        <ecNumber evidence="2">3.5.2.6</ecNumber>
    </recommendedName>
</protein>
<dbReference type="InterPro" id="IPR011990">
    <property type="entry name" value="TPR-like_helical_dom_sf"/>
</dbReference>
<dbReference type="SMART" id="SM00671">
    <property type="entry name" value="SEL1"/>
    <property type="match status" value="3"/>
</dbReference>